<dbReference type="Gene3D" id="1.50.10.10">
    <property type="match status" value="1"/>
</dbReference>
<accession>U4KPY7</accession>
<dbReference type="SUPFAM" id="SSF48208">
    <property type="entry name" value="Six-hairpin glycosidases"/>
    <property type="match status" value="1"/>
</dbReference>
<dbReference type="InterPro" id="IPR052043">
    <property type="entry name" value="PolySaccharide_Degr_Enz"/>
</dbReference>
<keyword evidence="1" id="KW-0378">Hydrolase</keyword>
<dbReference type="RefSeq" id="WP_026659256.1">
    <property type="nucleotide sequence ID" value="NC_022538.1"/>
</dbReference>
<dbReference type="Pfam" id="PF07470">
    <property type="entry name" value="Glyco_hydro_88"/>
    <property type="match status" value="1"/>
</dbReference>
<name>U4KPY7_ALTPJ</name>
<dbReference type="InterPro" id="IPR010905">
    <property type="entry name" value="Glyco_hydro_88"/>
</dbReference>
<dbReference type="PANTHER" id="PTHR33886">
    <property type="entry name" value="UNSATURATED RHAMNOGALACTURONAN HYDROLASE (EUROFUNG)"/>
    <property type="match status" value="1"/>
</dbReference>
<dbReference type="OrthoDB" id="6381507at2"/>
<gene>
    <name evidence="2" type="ORF">BN85407880</name>
</gene>
<dbReference type="EMBL" id="FO681347">
    <property type="protein sequence ID" value="CCV64365.1"/>
    <property type="molecule type" value="Genomic_DNA"/>
</dbReference>
<dbReference type="HOGENOM" id="CLU_038720_1_0_14"/>
<dbReference type="Proteomes" id="UP000032740">
    <property type="component" value="Chromosome"/>
</dbReference>
<dbReference type="GO" id="GO:0016787">
    <property type="term" value="F:hydrolase activity"/>
    <property type="evidence" value="ECO:0007669"/>
    <property type="project" value="UniProtKB-KW"/>
</dbReference>
<protein>
    <submittedName>
        <fullName evidence="2">Putative di-trans,poly-cis-decaprenylcistransferase</fullName>
    </submittedName>
</protein>
<dbReference type="STRING" id="1318466.BN85407880"/>
<evidence type="ECO:0000256" key="1">
    <source>
        <dbReference type="ARBA" id="ARBA00022801"/>
    </source>
</evidence>
<keyword evidence="2" id="KW-0808">Transferase</keyword>
<evidence type="ECO:0000313" key="3">
    <source>
        <dbReference type="Proteomes" id="UP000032740"/>
    </source>
</evidence>
<dbReference type="InterPro" id="IPR012341">
    <property type="entry name" value="6hp_glycosidase-like_sf"/>
</dbReference>
<evidence type="ECO:0000313" key="2">
    <source>
        <dbReference type="EMBL" id="CCV64365.1"/>
    </source>
</evidence>
<dbReference type="GO" id="GO:0016740">
    <property type="term" value="F:transferase activity"/>
    <property type="evidence" value="ECO:0007669"/>
    <property type="project" value="UniProtKB-KW"/>
</dbReference>
<dbReference type="GO" id="GO:0005975">
    <property type="term" value="P:carbohydrate metabolic process"/>
    <property type="evidence" value="ECO:0007669"/>
    <property type="project" value="InterPro"/>
</dbReference>
<dbReference type="PANTHER" id="PTHR33886:SF8">
    <property type="entry name" value="UNSATURATED RHAMNOGALACTURONAN HYDROLASE (EUROFUNG)"/>
    <property type="match status" value="1"/>
</dbReference>
<organism evidence="2 3">
    <name type="scientific">Alteracholeplasma palmae (strain ATCC 49389 / J233)</name>
    <name type="common">Acholeplasma palmae</name>
    <dbReference type="NCBI Taxonomy" id="1318466"/>
    <lineage>
        <taxon>Bacteria</taxon>
        <taxon>Bacillati</taxon>
        <taxon>Mycoplasmatota</taxon>
        <taxon>Mollicutes</taxon>
        <taxon>Acholeplasmatales</taxon>
        <taxon>Acholeplasmataceae</taxon>
        <taxon>Acholeplasma</taxon>
    </lineage>
</organism>
<dbReference type="InterPro" id="IPR008928">
    <property type="entry name" value="6-hairpin_glycosidase_sf"/>
</dbReference>
<reference evidence="2 3" key="1">
    <citation type="journal article" date="2013" name="J. Mol. Microbiol. Biotechnol.">
        <title>Analysis of the Complete Genomes of Acholeplasma brassicae , A. palmae and A. laidlawii and Their Comparison to the Obligate Parasites from ' Candidatus Phytoplasma'.</title>
        <authorList>
            <person name="Kube M."/>
            <person name="Siewert C."/>
            <person name="Migdoll A.M."/>
            <person name="Duduk B."/>
            <person name="Holz S."/>
            <person name="Rabus R."/>
            <person name="Seemuller E."/>
            <person name="Mitrovic J."/>
            <person name="Muller I."/>
            <person name="Buttner C."/>
            <person name="Reinhardt R."/>
        </authorList>
    </citation>
    <scope>NUCLEOTIDE SEQUENCE [LARGE SCALE GENOMIC DNA]</scope>
    <source>
        <strain evidence="2 3">J233</strain>
    </source>
</reference>
<dbReference type="KEGG" id="apal:BN85407880"/>
<sequence length="372" mass="43335">MKHLEHIQLYYKEIITSNPKEPIWNEGKLNPNWNYIDGCMLTALLFIYDVTKEKEIINYVIAFTDQYVLKDGTIKGYDPKNYSADDVSESRILFDLYEYTKDDKYLLAIKQTKTQLNSHPRTQTGIFWHNKNFLNQVWLDGLYMTHPFYARYNRLYQELDKNNDIIHQFSEVRRFLKAKNNLYYHGYDESKVVFWSDKETGLSSNFWLRSIGWHVAALVDTASYFEKKSDDFNLLGVYLKELIDAVLVYKDNKTNLFYQVVDKKDSVGNYLETSGSALISYSILKGVRLGLLDNAYEKIGISIFKGLLDYKIDFINHKLIVKDICLTASLGTTKSSNKDGSVESYVNEPIVENNPKGIAPLLMVYSEYLRLK</sequence>
<dbReference type="AlphaFoldDB" id="U4KPY7"/>
<keyword evidence="3" id="KW-1185">Reference proteome</keyword>
<proteinExistence type="predicted"/>